<comment type="caution">
    <text evidence="2">The sequence shown here is derived from an EMBL/GenBank/DDBJ whole genome shotgun (WGS) entry which is preliminary data.</text>
</comment>
<dbReference type="AlphaFoldDB" id="H0F6P9"/>
<feature type="transmembrane region" description="Helical" evidence="1">
    <location>
        <begin position="350"/>
        <end position="372"/>
    </location>
</feature>
<evidence type="ECO:0000313" key="2">
    <source>
        <dbReference type="EMBL" id="EHK66061.1"/>
    </source>
</evidence>
<dbReference type="Pfam" id="PF03929">
    <property type="entry name" value="PepSY_TM"/>
    <property type="match status" value="1"/>
</dbReference>
<organism evidence="2 3">
    <name type="scientific">Achromobacter arsenitoxydans SY8</name>
    <dbReference type="NCBI Taxonomy" id="477184"/>
    <lineage>
        <taxon>Bacteria</taxon>
        <taxon>Pseudomonadati</taxon>
        <taxon>Pseudomonadota</taxon>
        <taxon>Betaproteobacteria</taxon>
        <taxon>Burkholderiales</taxon>
        <taxon>Alcaligenaceae</taxon>
        <taxon>Achromobacter</taxon>
    </lineage>
</organism>
<dbReference type="eggNOG" id="COG3182">
    <property type="taxonomic scope" value="Bacteria"/>
</dbReference>
<keyword evidence="1" id="KW-0472">Membrane</keyword>
<feature type="transmembrane region" description="Helical" evidence="1">
    <location>
        <begin position="134"/>
        <end position="161"/>
    </location>
</feature>
<feature type="transmembrane region" description="Helical" evidence="1">
    <location>
        <begin position="600"/>
        <end position="617"/>
    </location>
</feature>
<dbReference type="STRING" id="477184.KYC_12223"/>
<evidence type="ECO:0000313" key="3">
    <source>
        <dbReference type="Proteomes" id="UP000003113"/>
    </source>
</evidence>
<name>H0F6P9_9BURK</name>
<feature type="transmembrane region" description="Helical" evidence="1">
    <location>
        <begin position="490"/>
        <end position="511"/>
    </location>
</feature>
<feature type="transmembrane region" description="Helical" evidence="1">
    <location>
        <begin position="392"/>
        <end position="412"/>
    </location>
</feature>
<sequence length="618" mass="66427">MSWLHTWFGLVCAWLLCLIFLAGSISVFRAPISRWMTAEPALPATSAALPQETVLAAASRFLAGQEANARFWRIELPAEPEQAMRLVWRTAAGATHEAAMDPRDGALLPQPWGRKTEGGRHFMTLHYTLHAGTFGFWLVGLLTMGMLAALLSGIVVHKRIFKDFFTFRPGRGQRAWLDGHNASAVLTLPFQLMIAYTGLAIFYTSYMPGPLRAVYGEQGAARWQAELAERASQAGSAALPARPPLDASLPARQQLGVLLHAAQAALASPARMIMVERPGQPRERISVYGRPDAAMAIRQISSPTGRAVFDGATGAFSSLHLAAGSQPADAAHEVMERLHVASYGGWTIKWLYFICGLAGTLMMATGAVLYTIKRRNKGLGEFGAGTPAFYRIAESLNVAAIAGACLACIVYFHANRFIPAAQPGRDAWEITAFFLAWLASLTHACVRPLQRAWFEQFACAALLCLLLPATNVLTTRQHALAYARAGDWQAAMVESTIMVFGGLLAVLAWRLRAGAWTVPRPGRTAAAPRGYRWRVLGRVLCAVTGGYALATVGAIVLARALPLGGLASPAIGVVVASLLSFLIYAVAALWVFAAPGAWRWLLACIAGLTALAWTLGAA</sequence>
<dbReference type="EMBL" id="AGUF01000045">
    <property type="protein sequence ID" value="EHK66061.1"/>
    <property type="molecule type" value="Genomic_DNA"/>
</dbReference>
<feature type="transmembrane region" description="Helical" evidence="1">
    <location>
        <begin position="453"/>
        <end position="470"/>
    </location>
</feature>
<reference evidence="2 3" key="1">
    <citation type="journal article" date="2012" name="J. Bacteriol.">
        <title>Genome sequence of the highly efficient arsenite-oxidizing bacterium Achromobacter arsenitoxydans SY8.</title>
        <authorList>
            <person name="Li X."/>
            <person name="Hu Y."/>
            <person name="Gong J."/>
            <person name="Lin Y."/>
            <person name="Johnstone L."/>
            <person name="Rensing C."/>
            <person name="Wang G."/>
        </authorList>
    </citation>
    <scope>NUCLEOTIDE SEQUENCE [LARGE SCALE GENOMIC DNA]</scope>
    <source>
        <strain evidence="2 3">SY8</strain>
    </source>
</reference>
<evidence type="ECO:0000256" key="1">
    <source>
        <dbReference type="SAM" id="Phobius"/>
    </source>
</evidence>
<keyword evidence="3" id="KW-1185">Reference proteome</keyword>
<feature type="transmembrane region" description="Helical" evidence="1">
    <location>
        <begin position="539"/>
        <end position="558"/>
    </location>
</feature>
<feature type="transmembrane region" description="Helical" evidence="1">
    <location>
        <begin position="182"/>
        <end position="203"/>
    </location>
</feature>
<dbReference type="PATRIC" id="fig|477184.5.peg.2427"/>
<gene>
    <name evidence="2" type="ORF">KYC_12223</name>
</gene>
<dbReference type="Proteomes" id="UP000003113">
    <property type="component" value="Unassembled WGS sequence"/>
</dbReference>
<proteinExistence type="predicted"/>
<feature type="transmembrane region" description="Helical" evidence="1">
    <location>
        <begin position="570"/>
        <end position="593"/>
    </location>
</feature>
<keyword evidence="1" id="KW-1133">Transmembrane helix</keyword>
<dbReference type="PANTHER" id="PTHR34219">
    <property type="entry name" value="IRON-REGULATED INNER MEMBRANE PROTEIN-RELATED"/>
    <property type="match status" value="1"/>
</dbReference>
<protein>
    <submittedName>
        <fullName evidence="2">Membrane protein</fullName>
    </submittedName>
</protein>
<dbReference type="InterPro" id="IPR005625">
    <property type="entry name" value="PepSY-ass_TM"/>
</dbReference>
<keyword evidence="1" id="KW-0812">Transmembrane</keyword>
<accession>H0F6P9</accession>
<dbReference type="PANTHER" id="PTHR34219:SF4">
    <property type="entry name" value="PEPSY DOMAIN-CONTAINING PROTEIN"/>
    <property type="match status" value="1"/>
</dbReference>